<evidence type="ECO:0000313" key="4">
    <source>
        <dbReference type="Proteomes" id="UP000248057"/>
    </source>
</evidence>
<gene>
    <name evidence="3" type="ORF">DFR60_10331</name>
</gene>
<dbReference type="GeneID" id="86060547"/>
<feature type="transmembrane region" description="Helical" evidence="1">
    <location>
        <begin position="219"/>
        <end position="239"/>
    </location>
</feature>
<protein>
    <submittedName>
        <fullName evidence="3">Membrane protease YdiL (CAAX protease family)</fullName>
    </submittedName>
</protein>
<feature type="transmembrane region" description="Helical" evidence="1">
    <location>
        <begin position="245"/>
        <end position="271"/>
    </location>
</feature>
<dbReference type="GO" id="GO:0006508">
    <property type="term" value="P:proteolysis"/>
    <property type="evidence" value="ECO:0007669"/>
    <property type="project" value="UniProtKB-KW"/>
</dbReference>
<keyword evidence="3" id="KW-0645">Protease</keyword>
<keyword evidence="1" id="KW-1133">Transmembrane helix</keyword>
<feature type="transmembrane region" description="Helical" evidence="1">
    <location>
        <begin position="100"/>
        <end position="123"/>
    </location>
</feature>
<dbReference type="EMBL" id="QJKD01000003">
    <property type="protein sequence ID" value="PXX54981.1"/>
    <property type="molecule type" value="Genomic_DNA"/>
</dbReference>
<dbReference type="PANTHER" id="PTHR36435:SF1">
    <property type="entry name" value="CAAX AMINO TERMINAL PROTEASE FAMILY PROTEIN"/>
    <property type="match status" value="1"/>
</dbReference>
<sequence>MKDETLTRQEKIWKVITVTAHACQPLLLYLVVPALFSCVVALFMGKTMDPESFRWNNGQFSRTMGILLTFYLLRRGCKKREITIWDETNLYWKQINWRKFALLTVTGIGFSLFMSAVLTVVPLPQFLKGPYHELSSQVYDRLDTVFTVVSMIILAPVVEELVFRGYVLNRMLEGYDNPKTAVLASTILFAVCHGTPLWILYALFMGLLMSHVSIEEENIAYAIALHFGYNVTSLPIWLANRSPEVSAVVFASPVLVVCYGTVGICAAALCLRKYPLSLEKLLSYLPRAGRKKE</sequence>
<comment type="caution">
    <text evidence="3">The sequence shown here is derived from an EMBL/GenBank/DDBJ whole genome shotgun (WGS) entry which is preliminary data.</text>
</comment>
<proteinExistence type="predicted"/>
<feature type="transmembrane region" description="Helical" evidence="1">
    <location>
        <begin position="144"/>
        <end position="163"/>
    </location>
</feature>
<keyword evidence="3" id="KW-0378">Hydrolase</keyword>
<reference evidence="3 4" key="1">
    <citation type="submission" date="2018-05" db="EMBL/GenBank/DDBJ databases">
        <title>Genomic Encyclopedia of Type Strains, Phase IV (KMG-IV): sequencing the most valuable type-strain genomes for metagenomic binning, comparative biology and taxonomic classification.</title>
        <authorList>
            <person name="Goeker M."/>
        </authorList>
    </citation>
    <scope>NUCLEOTIDE SEQUENCE [LARGE SCALE GENOMIC DNA]</scope>
    <source>
        <strain evidence="3 4">DSM 24995</strain>
    </source>
</reference>
<feature type="transmembrane region" description="Helical" evidence="1">
    <location>
        <begin position="183"/>
        <end position="207"/>
    </location>
</feature>
<evidence type="ECO:0000313" key="3">
    <source>
        <dbReference type="EMBL" id="PXX54981.1"/>
    </source>
</evidence>
<keyword evidence="1" id="KW-0812">Transmembrane</keyword>
<dbReference type="AlphaFoldDB" id="A0A2V3Y849"/>
<feature type="transmembrane region" description="Helical" evidence="1">
    <location>
        <begin position="26"/>
        <end position="45"/>
    </location>
</feature>
<evidence type="ECO:0000256" key="1">
    <source>
        <dbReference type="SAM" id="Phobius"/>
    </source>
</evidence>
<dbReference type="Pfam" id="PF02517">
    <property type="entry name" value="Rce1-like"/>
    <property type="match status" value="1"/>
</dbReference>
<name>A0A2V3Y849_9FIRM</name>
<dbReference type="RefSeq" id="WP_110322109.1">
    <property type="nucleotide sequence ID" value="NZ_QJKD01000003.1"/>
</dbReference>
<dbReference type="PANTHER" id="PTHR36435">
    <property type="entry name" value="SLR1288 PROTEIN"/>
    <property type="match status" value="1"/>
</dbReference>
<dbReference type="InterPro" id="IPR003675">
    <property type="entry name" value="Rce1/LyrA-like_dom"/>
</dbReference>
<evidence type="ECO:0000259" key="2">
    <source>
        <dbReference type="Pfam" id="PF02517"/>
    </source>
</evidence>
<dbReference type="InterPro" id="IPR052710">
    <property type="entry name" value="CAAX_protease"/>
</dbReference>
<keyword evidence="4" id="KW-1185">Reference proteome</keyword>
<keyword evidence="1" id="KW-0472">Membrane</keyword>
<dbReference type="GO" id="GO:0080120">
    <property type="term" value="P:CAAX-box protein maturation"/>
    <property type="evidence" value="ECO:0007669"/>
    <property type="project" value="UniProtKB-ARBA"/>
</dbReference>
<dbReference type="GO" id="GO:0004175">
    <property type="term" value="F:endopeptidase activity"/>
    <property type="evidence" value="ECO:0007669"/>
    <property type="project" value="UniProtKB-ARBA"/>
</dbReference>
<accession>A0A2V3Y849</accession>
<organism evidence="3 4">
    <name type="scientific">Hungatella effluvii</name>
    <dbReference type="NCBI Taxonomy" id="1096246"/>
    <lineage>
        <taxon>Bacteria</taxon>
        <taxon>Bacillati</taxon>
        <taxon>Bacillota</taxon>
        <taxon>Clostridia</taxon>
        <taxon>Lachnospirales</taxon>
        <taxon>Lachnospiraceae</taxon>
        <taxon>Hungatella</taxon>
    </lineage>
</organism>
<dbReference type="Proteomes" id="UP000248057">
    <property type="component" value="Unassembled WGS sequence"/>
</dbReference>
<feature type="domain" description="CAAX prenyl protease 2/Lysostaphin resistance protein A-like" evidence="2">
    <location>
        <begin position="144"/>
        <end position="231"/>
    </location>
</feature>